<keyword evidence="2" id="KW-1185">Reference proteome</keyword>
<evidence type="ECO:0000313" key="2">
    <source>
        <dbReference type="Proteomes" id="UP000682134"/>
    </source>
</evidence>
<accession>A0A940NIT7</accession>
<dbReference type="AlphaFoldDB" id="A0A940NIT7"/>
<dbReference type="RefSeq" id="WP_209404344.1">
    <property type="nucleotide sequence ID" value="NZ_JAGIYQ010000004.1"/>
</dbReference>
<evidence type="ECO:0008006" key="3">
    <source>
        <dbReference type="Google" id="ProtNLM"/>
    </source>
</evidence>
<proteinExistence type="predicted"/>
<dbReference type="EMBL" id="JAGIYQ010000004">
    <property type="protein sequence ID" value="MBP0725125.1"/>
    <property type="molecule type" value="Genomic_DNA"/>
</dbReference>
<protein>
    <recommendedName>
        <fullName evidence="3">Glycosyl transferase family 1 domain-containing protein</fullName>
    </recommendedName>
</protein>
<dbReference type="SUPFAM" id="SSF53756">
    <property type="entry name" value="UDP-Glycosyltransferase/glycogen phosphorylase"/>
    <property type="match status" value="1"/>
</dbReference>
<dbReference type="Gene3D" id="3.40.50.2000">
    <property type="entry name" value="Glycogen Phosphorylase B"/>
    <property type="match status" value="2"/>
</dbReference>
<evidence type="ECO:0000313" key="1">
    <source>
        <dbReference type="EMBL" id="MBP0725125.1"/>
    </source>
</evidence>
<organism evidence="1 2">
    <name type="scientific">Gottfriedia endophytica</name>
    <dbReference type="NCBI Taxonomy" id="2820819"/>
    <lineage>
        <taxon>Bacteria</taxon>
        <taxon>Bacillati</taxon>
        <taxon>Bacillota</taxon>
        <taxon>Bacilli</taxon>
        <taxon>Bacillales</taxon>
        <taxon>Bacillaceae</taxon>
        <taxon>Gottfriedia</taxon>
    </lineage>
</organism>
<gene>
    <name evidence="1" type="ORF">J5Y03_07955</name>
</gene>
<name>A0A940NIT7_9BACI</name>
<sequence>MKTVLMISDYIEGQPVVASVRYTGLMKYFAKYMNIVTINNKLLGEEQSKFSIINYKYLTPNNIYSQNFNAKESIPNKKPLEKLLRNRWVLSSWRNYKYNEYKFKQANRALFNKLDLYLAENTVDAIFVTVPDIYGLFILKDIKKKYPNLPAIVEVRDILNNKIGTGNPTFALKKAEKIMLEYSDGIIALSQGIYNYYKDLKPDIKITIIRNGYDHELFLDSKYESVLVKDNKLVLAHIGSIYKGRNIKEFIYGLMDFHIKTGIFVDFNIIGILDKEAIEGINEFKVSNGVNVNLLGTLPHKNAVEYLKKSNIAVIITHKKGSDYAIPGKAFEYIGACKPILAVTEDKELVSLIQSKYGECAEHDRKDIAMKLIDLINYDYHFSDRIKYSREIQAEKIIQYIMGVLSKSKCKV</sequence>
<dbReference type="Proteomes" id="UP000682134">
    <property type="component" value="Unassembled WGS sequence"/>
</dbReference>
<reference evidence="1" key="1">
    <citation type="submission" date="2021-04" db="EMBL/GenBank/DDBJ databases">
        <title>Genome seq and assembly of Bacillus sp.</title>
        <authorList>
            <person name="Chhetri G."/>
        </authorList>
    </citation>
    <scope>NUCLEOTIDE SEQUENCE</scope>
    <source>
        <strain evidence="1">RG28</strain>
    </source>
</reference>
<comment type="caution">
    <text evidence="1">The sequence shown here is derived from an EMBL/GenBank/DDBJ whole genome shotgun (WGS) entry which is preliminary data.</text>
</comment>